<proteinExistence type="inferred from homology"/>
<evidence type="ECO:0000256" key="4">
    <source>
        <dbReference type="SAM" id="SignalP"/>
    </source>
</evidence>
<dbReference type="EMBL" id="VMHJ01000002">
    <property type="protein sequence ID" value="TSJ85788.1"/>
    <property type="molecule type" value="Genomic_DNA"/>
</dbReference>
<keyword evidence="2" id="KW-0813">Transport</keyword>
<comment type="caution">
    <text evidence="5">The sequence shown here is derived from an EMBL/GenBank/DDBJ whole genome shotgun (WGS) entry which is preliminary data.</text>
</comment>
<organism evidence="5 6">
    <name type="scientific">Bifidobacterium asteroides</name>
    <dbReference type="NCBI Taxonomy" id="1684"/>
    <lineage>
        <taxon>Bacteria</taxon>
        <taxon>Bacillati</taxon>
        <taxon>Actinomycetota</taxon>
        <taxon>Actinomycetes</taxon>
        <taxon>Bifidobacteriales</taxon>
        <taxon>Bifidobacteriaceae</taxon>
        <taxon>Bifidobacterium</taxon>
    </lineage>
</organism>
<evidence type="ECO:0000313" key="6">
    <source>
        <dbReference type="Proteomes" id="UP000317536"/>
    </source>
</evidence>
<dbReference type="Proteomes" id="UP000317536">
    <property type="component" value="Unassembled WGS sequence"/>
</dbReference>
<protein>
    <submittedName>
        <fullName evidence="5">Carbohydrate ABC transporter substrate-binding protein</fullName>
    </submittedName>
</protein>
<dbReference type="Pfam" id="PF13416">
    <property type="entry name" value="SBP_bac_8"/>
    <property type="match status" value="1"/>
</dbReference>
<comment type="similarity">
    <text evidence="1">Belongs to the bacterial solute-binding protein 1 family.</text>
</comment>
<evidence type="ECO:0000256" key="1">
    <source>
        <dbReference type="ARBA" id="ARBA00008520"/>
    </source>
</evidence>
<evidence type="ECO:0000313" key="5">
    <source>
        <dbReference type="EMBL" id="TSJ85788.1"/>
    </source>
</evidence>
<feature type="signal peptide" evidence="4">
    <location>
        <begin position="1"/>
        <end position="29"/>
    </location>
</feature>
<dbReference type="PANTHER" id="PTHR43649">
    <property type="entry name" value="ARABINOSE-BINDING PROTEIN-RELATED"/>
    <property type="match status" value="1"/>
</dbReference>
<name>A0A556RA64_9BIFI</name>
<evidence type="ECO:0000256" key="3">
    <source>
        <dbReference type="ARBA" id="ARBA00022729"/>
    </source>
</evidence>
<dbReference type="GO" id="GO:0055085">
    <property type="term" value="P:transmembrane transport"/>
    <property type="evidence" value="ECO:0007669"/>
    <property type="project" value="InterPro"/>
</dbReference>
<gene>
    <name evidence="5" type="ORF">FPK29_05405</name>
</gene>
<dbReference type="InterPro" id="IPR006059">
    <property type="entry name" value="SBP"/>
</dbReference>
<keyword evidence="3 4" id="KW-0732">Signal</keyword>
<reference evidence="5 6" key="1">
    <citation type="submission" date="2019-07" db="EMBL/GenBank/DDBJ databases">
        <title>Bifidobacterium asteroides genomes.</title>
        <authorList>
            <person name="Zheng H."/>
        </authorList>
    </citation>
    <scope>NUCLEOTIDE SEQUENCE [LARGE SCALE GENOMIC DNA]</scope>
    <source>
        <strain evidence="5 6">W8111</strain>
    </source>
</reference>
<dbReference type="InterPro" id="IPR050490">
    <property type="entry name" value="Bact_solute-bd_prot1"/>
</dbReference>
<dbReference type="AlphaFoldDB" id="A0A556RA64"/>
<feature type="chain" id="PRO_5021834934" evidence="4">
    <location>
        <begin position="30"/>
        <end position="435"/>
    </location>
</feature>
<sequence length="435" mass="48276">MRIFKKSPAVKRAGAIVLATLLSVGMLGACGSGSNSSSGSSGTKITIFNSKSEIQSQMEKMAKEYSQKKGVDVEVYSSTDAVVAHLSTKYASNDPYTISMVDPKDVYSLAKEHAIDLSDQKWVKDTKYALKIDNKVYGFPVSIEARGLLYNADAIKKATGKEFKPEDYKTLSAFKGLIKELQAGGMEHPTGVIKEDWSLVAHYLTQVYEEHEDPDAFIKSLHEGGVDLDKDAKFTSLMDTFDVLKDNNYAKDNAISAEREVTEQNLAEGKIAFMFGGNWDWSVIKDYDYTENMGEMPVPQDTKDGSNEKLVGGGSKFLFIDSSDKTSDKQRKAAEDFLNWLVYDKDGQSFIVNDCSLISPFANNKLEVKDPLGKSVKKYADADKLIPNYNHLPDDHFSVLGANFQKYLAGQEDRASLAKDIQNYWKSAKIYEAGK</sequence>
<dbReference type="PROSITE" id="PS51257">
    <property type="entry name" value="PROKAR_LIPOPROTEIN"/>
    <property type="match status" value="1"/>
</dbReference>
<accession>A0A556RA64</accession>
<dbReference type="InterPro" id="IPR006061">
    <property type="entry name" value="SBP_1_CS"/>
</dbReference>
<dbReference type="Gene3D" id="3.40.190.10">
    <property type="entry name" value="Periplasmic binding protein-like II"/>
    <property type="match status" value="2"/>
</dbReference>
<dbReference type="PROSITE" id="PS01037">
    <property type="entry name" value="SBP_BACTERIAL_1"/>
    <property type="match status" value="1"/>
</dbReference>
<evidence type="ECO:0000256" key="2">
    <source>
        <dbReference type="ARBA" id="ARBA00022448"/>
    </source>
</evidence>
<dbReference type="PANTHER" id="PTHR43649:SF34">
    <property type="entry name" value="ABC TRANSPORTER PERIPLASMIC-BINDING PROTEIN YCJN-RELATED"/>
    <property type="match status" value="1"/>
</dbReference>
<dbReference type="SUPFAM" id="SSF53850">
    <property type="entry name" value="Periplasmic binding protein-like II"/>
    <property type="match status" value="1"/>
</dbReference>